<dbReference type="InterPro" id="IPR004568">
    <property type="entry name" value="Ppantetheine-prot_Trfase_dom"/>
</dbReference>
<evidence type="ECO:0000256" key="1">
    <source>
        <dbReference type="ARBA" id="ARBA00022516"/>
    </source>
</evidence>
<keyword evidence="3 8" id="KW-0479">Metal-binding</keyword>
<dbReference type="SUPFAM" id="SSF56214">
    <property type="entry name" value="4'-phosphopantetheinyl transferase"/>
    <property type="match status" value="1"/>
</dbReference>
<keyword evidence="8" id="KW-0963">Cytoplasm</keyword>
<proteinExistence type="inferred from homology"/>
<reference evidence="10 11" key="1">
    <citation type="submission" date="2014-07" db="EMBL/GenBank/DDBJ databases">
        <title>Complete genome sequence of Corynebacterium atypicum DSM 44849: identifiction of the mycolic acid biosynthesis genes.</title>
        <authorList>
            <person name="Tippelt A."/>
            <person name="Mollmann S."/>
            <person name="Albersmeier A."/>
            <person name="Jaenicke S."/>
            <person name="Ruckert C."/>
            <person name="Tauch A."/>
        </authorList>
    </citation>
    <scope>NUCLEOTIDE SEQUENCE [LARGE SCALE GENOMIC DNA]</scope>
    <source>
        <strain evidence="10 11">R2070</strain>
    </source>
</reference>
<dbReference type="Proteomes" id="UP000028504">
    <property type="component" value="Chromosome"/>
</dbReference>
<keyword evidence="4 8" id="KW-0276">Fatty acid metabolism</keyword>
<evidence type="ECO:0000256" key="5">
    <source>
        <dbReference type="ARBA" id="ARBA00022842"/>
    </source>
</evidence>
<feature type="binding site" evidence="8">
    <location>
        <position position="7"/>
    </location>
    <ligand>
        <name>Mg(2+)</name>
        <dbReference type="ChEBI" id="CHEBI:18420"/>
    </ligand>
</feature>
<keyword evidence="5 8" id="KW-0460">Magnesium</keyword>
<gene>
    <name evidence="8" type="primary">acpS</name>
    <name evidence="10" type="ORF">CATYP_03855</name>
</gene>
<sequence>MLGLGVDLVEVSGFAAQLASPGTRFARSFSAAEARLAARRAQSTGQPEAMHLAARWAGKEAFIKAWSNALLGRAPVLDHVDLAEVEVLSDAYQRPLIELSGAVRKAFAGSVPGADIRVSLSHDGGYALAQVIVTAEPA</sequence>
<dbReference type="InterPro" id="IPR008278">
    <property type="entry name" value="4-PPantetheinyl_Trfase_dom"/>
</dbReference>
<keyword evidence="1 8" id="KW-0444">Lipid biosynthesis</keyword>
<comment type="subcellular location">
    <subcellularLocation>
        <location evidence="8">Cytoplasm</location>
    </subcellularLocation>
</comment>
<dbReference type="NCBIfam" id="NF000831">
    <property type="entry name" value="PRK00070.3-1"/>
    <property type="match status" value="1"/>
</dbReference>
<evidence type="ECO:0000256" key="8">
    <source>
        <dbReference type="HAMAP-Rule" id="MF_00101"/>
    </source>
</evidence>
<dbReference type="Gene3D" id="3.90.470.20">
    <property type="entry name" value="4'-phosphopantetheinyl transferase domain"/>
    <property type="match status" value="1"/>
</dbReference>
<protein>
    <recommendedName>
        <fullName evidence="8">Holo-[acyl-carrier-protein] synthase</fullName>
        <shortName evidence="8">Holo-ACP synthase</shortName>
        <ecNumber evidence="8">2.7.8.7</ecNumber>
    </recommendedName>
    <alternativeName>
        <fullName evidence="8">4'-phosphopantetheinyl transferase AcpS</fullName>
    </alternativeName>
</protein>
<evidence type="ECO:0000256" key="3">
    <source>
        <dbReference type="ARBA" id="ARBA00022723"/>
    </source>
</evidence>
<dbReference type="InterPro" id="IPR002582">
    <property type="entry name" value="ACPS"/>
</dbReference>
<evidence type="ECO:0000256" key="7">
    <source>
        <dbReference type="ARBA" id="ARBA00023160"/>
    </source>
</evidence>
<keyword evidence="2 8" id="KW-0808">Transferase</keyword>
<comment type="catalytic activity">
    <reaction evidence="8">
        <text>apo-[ACP] + CoA = holo-[ACP] + adenosine 3',5'-bisphosphate + H(+)</text>
        <dbReference type="Rhea" id="RHEA:12068"/>
        <dbReference type="Rhea" id="RHEA-COMP:9685"/>
        <dbReference type="Rhea" id="RHEA-COMP:9690"/>
        <dbReference type="ChEBI" id="CHEBI:15378"/>
        <dbReference type="ChEBI" id="CHEBI:29999"/>
        <dbReference type="ChEBI" id="CHEBI:57287"/>
        <dbReference type="ChEBI" id="CHEBI:58343"/>
        <dbReference type="ChEBI" id="CHEBI:64479"/>
        <dbReference type="EC" id="2.7.8.7"/>
    </reaction>
</comment>
<dbReference type="EMBL" id="CP008944">
    <property type="protein sequence ID" value="AIG63929.1"/>
    <property type="molecule type" value="Genomic_DNA"/>
</dbReference>
<dbReference type="Pfam" id="PF01648">
    <property type="entry name" value="ACPS"/>
    <property type="match status" value="1"/>
</dbReference>
<keyword evidence="11" id="KW-1185">Reference proteome</keyword>
<feature type="domain" description="4'-phosphopantetheinyl transferase" evidence="9">
    <location>
        <begin position="3"/>
        <end position="106"/>
    </location>
</feature>
<dbReference type="EC" id="2.7.8.7" evidence="8"/>
<evidence type="ECO:0000256" key="6">
    <source>
        <dbReference type="ARBA" id="ARBA00023098"/>
    </source>
</evidence>
<evidence type="ECO:0000256" key="2">
    <source>
        <dbReference type="ARBA" id="ARBA00022679"/>
    </source>
</evidence>
<comment type="function">
    <text evidence="8">Transfers the 4'-phosphopantetheine moiety from coenzyme A to a Ser of acyl-carrier-protein.</text>
</comment>
<dbReference type="NCBIfam" id="TIGR00556">
    <property type="entry name" value="pantethn_trn"/>
    <property type="match status" value="1"/>
</dbReference>
<comment type="cofactor">
    <cofactor evidence="8">
        <name>Mg(2+)</name>
        <dbReference type="ChEBI" id="CHEBI:18420"/>
    </cofactor>
</comment>
<evidence type="ECO:0000259" key="9">
    <source>
        <dbReference type="Pfam" id="PF01648"/>
    </source>
</evidence>
<keyword evidence="6 8" id="KW-0443">Lipid metabolism</keyword>
<feature type="binding site" evidence="8">
    <location>
        <position position="60"/>
    </location>
    <ligand>
        <name>Mg(2+)</name>
        <dbReference type="ChEBI" id="CHEBI:18420"/>
    </ligand>
</feature>
<dbReference type="InterPro" id="IPR037143">
    <property type="entry name" value="4-PPantetheinyl_Trfase_dom_sf"/>
</dbReference>
<organism evidence="10 11">
    <name type="scientific">Corynebacterium atypicum</name>
    <dbReference type="NCBI Taxonomy" id="191610"/>
    <lineage>
        <taxon>Bacteria</taxon>
        <taxon>Bacillati</taxon>
        <taxon>Actinomycetota</taxon>
        <taxon>Actinomycetes</taxon>
        <taxon>Mycobacteriales</taxon>
        <taxon>Corynebacteriaceae</taxon>
        <taxon>Corynebacterium</taxon>
    </lineage>
</organism>
<evidence type="ECO:0000256" key="4">
    <source>
        <dbReference type="ARBA" id="ARBA00022832"/>
    </source>
</evidence>
<dbReference type="HAMAP" id="MF_00101">
    <property type="entry name" value="AcpS"/>
    <property type="match status" value="1"/>
</dbReference>
<evidence type="ECO:0000313" key="10">
    <source>
        <dbReference type="EMBL" id="AIG63929.1"/>
    </source>
</evidence>
<accession>A0ABM5QMB2</accession>
<evidence type="ECO:0000313" key="11">
    <source>
        <dbReference type="Proteomes" id="UP000028504"/>
    </source>
</evidence>
<name>A0ABM5QMB2_9CORY</name>
<comment type="similarity">
    <text evidence="8">Belongs to the P-Pant transferase superfamily. AcpS family.</text>
</comment>
<keyword evidence="7 8" id="KW-0275">Fatty acid biosynthesis</keyword>